<evidence type="ECO:0000313" key="1">
    <source>
        <dbReference type="EMBL" id="KAK0399090.1"/>
    </source>
</evidence>
<protein>
    <recommendedName>
        <fullName evidence="3">Apple domain-containing protein</fullName>
    </recommendedName>
</protein>
<evidence type="ECO:0008006" key="3">
    <source>
        <dbReference type="Google" id="ProtNLM"/>
    </source>
</evidence>
<dbReference type="Proteomes" id="UP001175271">
    <property type="component" value="Unassembled WGS sequence"/>
</dbReference>
<reference evidence="1" key="1">
    <citation type="submission" date="2023-06" db="EMBL/GenBank/DDBJ databases">
        <title>Genomic analysis of the entomopathogenic nematode Steinernema hermaphroditum.</title>
        <authorList>
            <person name="Schwarz E.M."/>
            <person name="Heppert J.K."/>
            <person name="Baniya A."/>
            <person name="Schwartz H.T."/>
            <person name="Tan C.-H."/>
            <person name="Antoshechkin I."/>
            <person name="Sternberg P.W."/>
            <person name="Goodrich-Blair H."/>
            <person name="Dillman A.R."/>
        </authorList>
    </citation>
    <scope>NUCLEOTIDE SEQUENCE</scope>
    <source>
        <strain evidence="1">PS9179</strain>
        <tissue evidence="1">Whole animal</tissue>
    </source>
</reference>
<comment type="caution">
    <text evidence="1">The sequence shown here is derived from an EMBL/GenBank/DDBJ whole genome shotgun (WGS) entry which is preliminary data.</text>
</comment>
<proteinExistence type="predicted"/>
<dbReference type="AlphaFoldDB" id="A0AA39H4L4"/>
<gene>
    <name evidence="1" type="ORF">QR680_002895</name>
</gene>
<dbReference type="EMBL" id="JAUCMV010000005">
    <property type="protein sequence ID" value="KAK0399090.1"/>
    <property type="molecule type" value="Genomic_DNA"/>
</dbReference>
<keyword evidence="2" id="KW-1185">Reference proteome</keyword>
<name>A0AA39H4L4_9BILA</name>
<accession>A0AA39H4L4</accession>
<sequence>MFKLSEDGSFMFCGVAVSFINVSGTPIAKMSTKSFIEIINVESFIEIINVESFIEIINVESFIHTESFIAEILTPFEDILTLSWTIPDLLVAFGGAVSVRRPTHSRFQGSLVSSGSMGAASFLLAIGIAICCQSLPSAQYVNGKAFYLRQYMECKGGKVFEIQKVQDIDQCKEACVNHNCAAINLFQLGEYEFMCEILAYVRNFEYQQGAACYVAY</sequence>
<evidence type="ECO:0000313" key="2">
    <source>
        <dbReference type="Proteomes" id="UP001175271"/>
    </source>
</evidence>
<organism evidence="1 2">
    <name type="scientific">Steinernema hermaphroditum</name>
    <dbReference type="NCBI Taxonomy" id="289476"/>
    <lineage>
        <taxon>Eukaryota</taxon>
        <taxon>Metazoa</taxon>
        <taxon>Ecdysozoa</taxon>
        <taxon>Nematoda</taxon>
        <taxon>Chromadorea</taxon>
        <taxon>Rhabditida</taxon>
        <taxon>Tylenchina</taxon>
        <taxon>Panagrolaimomorpha</taxon>
        <taxon>Strongyloidoidea</taxon>
        <taxon>Steinernematidae</taxon>
        <taxon>Steinernema</taxon>
    </lineage>
</organism>